<evidence type="ECO:0000256" key="1">
    <source>
        <dbReference type="SAM" id="MobiDB-lite"/>
    </source>
</evidence>
<reference evidence="3" key="1">
    <citation type="journal article" date="2023" name="Mol. Phylogenet. Evol.">
        <title>Genome-scale phylogeny and comparative genomics of the fungal order Sordariales.</title>
        <authorList>
            <person name="Hensen N."/>
            <person name="Bonometti L."/>
            <person name="Westerberg I."/>
            <person name="Brannstrom I.O."/>
            <person name="Guillou S."/>
            <person name="Cros-Aarteil S."/>
            <person name="Calhoun S."/>
            <person name="Haridas S."/>
            <person name="Kuo A."/>
            <person name="Mondo S."/>
            <person name="Pangilinan J."/>
            <person name="Riley R."/>
            <person name="LaButti K."/>
            <person name="Andreopoulos B."/>
            <person name="Lipzen A."/>
            <person name="Chen C."/>
            <person name="Yan M."/>
            <person name="Daum C."/>
            <person name="Ng V."/>
            <person name="Clum A."/>
            <person name="Steindorff A."/>
            <person name="Ohm R.A."/>
            <person name="Martin F."/>
            <person name="Silar P."/>
            <person name="Natvig D.O."/>
            <person name="Lalanne C."/>
            <person name="Gautier V."/>
            <person name="Ament-Velasquez S.L."/>
            <person name="Kruys A."/>
            <person name="Hutchinson M.I."/>
            <person name="Powell A.J."/>
            <person name="Barry K."/>
            <person name="Miller A.N."/>
            <person name="Grigoriev I.V."/>
            <person name="Debuchy R."/>
            <person name="Gladieux P."/>
            <person name="Hiltunen Thoren M."/>
            <person name="Johannesson H."/>
        </authorList>
    </citation>
    <scope>NUCLEOTIDE SEQUENCE</scope>
    <source>
        <strain evidence="3">CBS 118394</strain>
    </source>
</reference>
<dbReference type="SUPFAM" id="SSF51322">
    <property type="entry name" value="Cyanovirin-N"/>
    <property type="match status" value="2"/>
</dbReference>
<reference evidence="3" key="2">
    <citation type="submission" date="2023-06" db="EMBL/GenBank/DDBJ databases">
        <authorList>
            <consortium name="Lawrence Berkeley National Laboratory"/>
            <person name="Haridas S."/>
            <person name="Hensen N."/>
            <person name="Bonometti L."/>
            <person name="Westerberg I."/>
            <person name="Brannstrom I.O."/>
            <person name="Guillou S."/>
            <person name="Cros-Aarteil S."/>
            <person name="Calhoun S."/>
            <person name="Kuo A."/>
            <person name="Mondo S."/>
            <person name="Pangilinan J."/>
            <person name="Riley R."/>
            <person name="Labutti K."/>
            <person name="Andreopoulos B."/>
            <person name="Lipzen A."/>
            <person name="Chen C."/>
            <person name="Yanf M."/>
            <person name="Daum C."/>
            <person name="Ng V."/>
            <person name="Clum A."/>
            <person name="Steindorff A."/>
            <person name="Ohm R."/>
            <person name="Martin F."/>
            <person name="Silar P."/>
            <person name="Natvig D."/>
            <person name="Lalanne C."/>
            <person name="Gautier V."/>
            <person name="Ament-Velasquez S.L."/>
            <person name="Kruys A."/>
            <person name="Hutchinson M.I."/>
            <person name="Powell A.J."/>
            <person name="Barry K."/>
            <person name="Miller A.N."/>
            <person name="Grigoriev I.V."/>
            <person name="Debuchy R."/>
            <person name="Gladieux P."/>
            <person name="Thoren M.H."/>
            <person name="Johannesson H."/>
        </authorList>
    </citation>
    <scope>NUCLEOTIDE SEQUENCE</scope>
    <source>
        <strain evidence="3">CBS 118394</strain>
    </source>
</reference>
<proteinExistence type="predicted"/>
<dbReference type="InterPro" id="IPR008816">
    <property type="entry name" value="Gly_zipper_2TM_dom"/>
</dbReference>
<dbReference type="SMART" id="SM00257">
    <property type="entry name" value="LysM"/>
    <property type="match status" value="1"/>
</dbReference>
<dbReference type="InterPro" id="IPR036673">
    <property type="entry name" value="Cyanovirin-N_sf"/>
</dbReference>
<dbReference type="AlphaFoldDB" id="A0AAE0IQ60"/>
<dbReference type="PROSITE" id="PS51782">
    <property type="entry name" value="LYSM"/>
    <property type="match status" value="1"/>
</dbReference>
<dbReference type="Gene3D" id="3.10.350.10">
    <property type="entry name" value="LysM domain"/>
    <property type="match status" value="1"/>
</dbReference>
<evidence type="ECO:0000259" key="2">
    <source>
        <dbReference type="PROSITE" id="PS51782"/>
    </source>
</evidence>
<name>A0AAE0IQ60_9PEZI</name>
<dbReference type="GO" id="GO:0019867">
    <property type="term" value="C:outer membrane"/>
    <property type="evidence" value="ECO:0007669"/>
    <property type="project" value="InterPro"/>
</dbReference>
<evidence type="ECO:0000313" key="4">
    <source>
        <dbReference type="Proteomes" id="UP001283341"/>
    </source>
</evidence>
<protein>
    <submittedName>
        <fullName evidence="3">CVNH domain-containing protein</fullName>
    </submittedName>
</protein>
<feature type="compositionally biased region" description="Basic and acidic residues" evidence="1">
    <location>
        <begin position="142"/>
        <end position="159"/>
    </location>
</feature>
<sequence>MSNFGYSNNNQQEYSGQGEAASYYASATQQQTHNGQQQYIQQQQFRQDVVVDGPDGERGFLGAVGGGIAGGLGGHALGPKTGHSKTSTIIGAIAGAVAGHKVEDGVEGWKDKRDEKKEDEKRRREDEERRREEEEECNKKRRQEEEERKRRQPQHHSDGVRYAGGFSGSCNDIRLDASGEYVLRASCKAKDGSYRASTIALNKIIANEQGSFRWVSASAARSNNNNNNNNNSCGGGGEKQYTVAQGDTLRDIGCRVGVSWEEIARHNHIAHPDLIFPGQVLNIPGGGGGHHSDNKGGHGQAPGNFGASVRNVRLEDCGKRLVGELRRGDGQWVGASLLLDEKIGNDNGCLVYKE</sequence>
<organism evidence="3 4">
    <name type="scientific">Apodospora peruviana</name>
    <dbReference type="NCBI Taxonomy" id="516989"/>
    <lineage>
        <taxon>Eukaryota</taxon>
        <taxon>Fungi</taxon>
        <taxon>Dikarya</taxon>
        <taxon>Ascomycota</taxon>
        <taxon>Pezizomycotina</taxon>
        <taxon>Sordariomycetes</taxon>
        <taxon>Sordariomycetidae</taxon>
        <taxon>Sordariales</taxon>
        <taxon>Lasiosphaeriaceae</taxon>
        <taxon>Apodospora</taxon>
    </lineage>
</organism>
<feature type="region of interest" description="Disordered" evidence="1">
    <location>
        <begin position="101"/>
        <end position="163"/>
    </location>
</feature>
<dbReference type="PANTHER" id="PTHR42076:SF1">
    <property type="entry name" value="CYANOVIRIN-N DOMAIN-CONTAINING PROTEIN"/>
    <property type="match status" value="1"/>
</dbReference>
<dbReference type="CDD" id="cd00118">
    <property type="entry name" value="LysM"/>
    <property type="match status" value="1"/>
</dbReference>
<gene>
    <name evidence="3" type="ORF">B0H66DRAFT_17646</name>
</gene>
<keyword evidence="4" id="KW-1185">Reference proteome</keyword>
<dbReference type="Pfam" id="PF05433">
    <property type="entry name" value="Rick_17kDa_Anti"/>
    <property type="match status" value="1"/>
</dbReference>
<evidence type="ECO:0000313" key="3">
    <source>
        <dbReference type="EMBL" id="KAK3329261.1"/>
    </source>
</evidence>
<dbReference type="PANTHER" id="PTHR42076">
    <property type="entry name" value="CYANOVIRIN-N HOMOLOG"/>
    <property type="match status" value="1"/>
</dbReference>
<dbReference type="InterPro" id="IPR036779">
    <property type="entry name" value="LysM_dom_sf"/>
</dbReference>
<dbReference type="SUPFAM" id="SSF54106">
    <property type="entry name" value="LysM domain"/>
    <property type="match status" value="1"/>
</dbReference>
<dbReference type="EMBL" id="JAUEDM010000001">
    <property type="protein sequence ID" value="KAK3329261.1"/>
    <property type="molecule type" value="Genomic_DNA"/>
</dbReference>
<dbReference type="Pfam" id="PF08881">
    <property type="entry name" value="CVNH"/>
    <property type="match status" value="2"/>
</dbReference>
<feature type="region of interest" description="Disordered" evidence="1">
    <location>
        <begin position="1"/>
        <end position="39"/>
    </location>
</feature>
<dbReference type="Gene3D" id="2.30.60.10">
    <property type="entry name" value="Cyanovirin-N"/>
    <property type="match status" value="1"/>
</dbReference>
<dbReference type="InterPro" id="IPR018392">
    <property type="entry name" value="LysM"/>
</dbReference>
<feature type="compositionally biased region" description="Low complexity" evidence="1">
    <location>
        <begin position="20"/>
        <end position="39"/>
    </location>
</feature>
<dbReference type="InterPro" id="IPR011058">
    <property type="entry name" value="Cyanovirin-N"/>
</dbReference>
<feature type="domain" description="LysM" evidence="2">
    <location>
        <begin position="239"/>
        <end position="283"/>
    </location>
</feature>
<feature type="compositionally biased region" description="Polar residues" evidence="1">
    <location>
        <begin position="1"/>
        <end position="15"/>
    </location>
</feature>
<dbReference type="Pfam" id="PF01476">
    <property type="entry name" value="LysM"/>
    <property type="match status" value="1"/>
</dbReference>
<comment type="caution">
    <text evidence="3">The sequence shown here is derived from an EMBL/GenBank/DDBJ whole genome shotgun (WGS) entry which is preliminary data.</text>
</comment>
<accession>A0AAE0IQ60</accession>
<dbReference type="SMART" id="SM01111">
    <property type="entry name" value="CVNH"/>
    <property type="match status" value="1"/>
</dbReference>
<dbReference type="Proteomes" id="UP001283341">
    <property type="component" value="Unassembled WGS sequence"/>
</dbReference>
<feature type="compositionally biased region" description="Basic and acidic residues" evidence="1">
    <location>
        <begin position="101"/>
        <end position="132"/>
    </location>
</feature>